<evidence type="ECO:0000313" key="3">
    <source>
        <dbReference type="Proteomes" id="UP000000493"/>
    </source>
</evidence>
<evidence type="ECO:0000256" key="1">
    <source>
        <dbReference type="SAM" id="MobiDB-lite"/>
    </source>
</evidence>
<dbReference type="KEGG" id="rsi:Runsl_0341"/>
<dbReference type="RefSeq" id="WP_013926118.1">
    <property type="nucleotide sequence ID" value="NC_015703.1"/>
</dbReference>
<evidence type="ECO:0008006" key="4">
    <source>
        <dbReference type="Google" id="ProtNLM"/>
    </source>
</evidence>
<accession>A0A7U3ZGI1</accession>
<organism evidence="2 3">
    <name type="scientific">Runella slithyformis (strain ATCC 29530 / DSM 19594 / LMG 11500 / NCIMB 11436 / LSU 4)</name>
    <dbReference type="NCBI Taxonomy" id="761193"/>
    <lineage>
        <taxon>Bacteria</taxon>
        <taxon>Pseudomonadati</taxon>
        <taxon>Bacteroidota</taxon>
        <taxon>Cytophagia</taxon>
        <taxon>Cytophagales</taxon>
        <taxon>Spirosomataceae</taxon>
        <taxon>Runella</taxon>
    </lineage>
</organism>
<evidence type="ECO:0000313" key="2">
    <source>
        <dbReference type="EMBL" id="AEI46793.1"/>
    </source>
</evidence>
<sequence>MAPIKKIASNVYLVSYKPQSAVTVTFGKDASQTVDAAYGEKPGGKSSGSKGGYVPRGKDDDKLVQLHKLLTESPNKWQFVNTRRNFIGGVGIGPHQEEVVKGELKYTPIPRTPQYREWHELLDLDTYLAEASYQVAFGGDLFVKMTLGLGKKVESLQVVDTFEIRARKPKENETKISEYWLSSKFGYIKGVKEDDVVKVPAFDPQDPTKYPVCIIHVKPAIPGQKIYGFEPWWGTERVTKITNRVPDYYEAAFDNGFFVTHHVDIPDNYFKKEGLNEEEEEALKKQVLDQIADTLMGLEKANKILFTFSKLSVDGKTIEGVKITPLKNPINDEAFLKMFESINLIQASGHGVRADLASVAFNNGLGTSGKELATSANYMQDFMTHFDKMTILKPVRIAQKIDGIEPENYLCIYRISSYTYDVTPESSSQNPNTNPSETTPKP</sequence>
<keyword evidence="3" id="KW-1185">Reference proteome</keyword>
<dbReference type="Proteomes" id="UP000000493">
    <property type="component" value="Chromosome"/>
</dbReference>
<dbReference type="EMBL" id="CP002859">
    <property type="protein sequence ID" value="AEI46793.1"/>
    <property type="molecule type" value="Genomic_DNA"/>
</dbReference>
<feature type="region of interest" description="Disordered" evidence="1">
    <location>
        <begin position="423"/>
        <end position="442"/>
    </location>
</feature>
<name>A0A7U3ZGI1_RUNSL</name>
<gene>
    <name evidence="2" type="ordered locus">Runsl_0341</name>
</gene>
<proteinExistence type="predicted"/>
<reference evidence="2 3" key="2">
    <citation type="journal article" date="2012" name="Stand. Genomic Sci.">
        <title>Complete genome sequence of the aquatic bacterium Runella slithyformis type strain (LSU 4(T)).</title>
        <authorList>
            <person name="Copeland A."/>
            <person name="Zhang X."/>
            <person name="Misra M."/>
            <person name="Lapidus A."/>
            <person name="Nolan M."/>
            <person name="Lucas S."/>
            <person name="Deshpande S."/>
            <person name="Cheng J.F."/>
            <person name="Tapia R."/>
            <person name="Goodwin L.A."/>
            <person name="Pitluck S."/>
            <person name="Liolios K."/>
            <person name="Pagani I."/>
            <person name="Ivanova N."/>
            <person name="Mikhailova N."/>
            <person name="Pati A."/>
            <person name="Chen A."/>
            <person name="Palaniappan K."/>
            <person name="Land M."/>
            <person name="Hauser L."/>
            <person name="Pan C."/>
            <person name="Jeffries C.D."/>
            <person name="Detter J.C."/>
            <person name="Brambilla E.M."/>
            <person name="Rohde M."/>
            <person name="Djao O.D."/>
            <person name="Goker M."/>
            <person name="Sikorski J."/>
            <person name="Tindall B.J."/>
            <person name="Woyke T."/>
            <person name="Bristow J."/>
            <person name="Eisen J.A."/>
            <person name="Markowitz V."/>
            <person name="Hugenholtz P."/>
            <person name="Kyrpides N.C."/>
            <person name="Klenk H.P."/>
            <person name="Mavromatis K."/>
        </authorList>
    </citation>
    <scope>NUCLEOTIDE SEQUENCE [LARGE SCALE GENOMIC DNA]</scope>
    <source>
        <strain evidence="3">ATCC 29530 / DSM 19594 / LMG 11500 / NCIMB 11436 / LSU 4</strain>
    </source>
</reference>
<dbReference type="AlphaFoldDB" id="A0A7U3ZGI1"/>
<feature type="region of interest" description="Disordered" evidence="1">
    <location>
        <begin position="36"/>
        <end position="55"/>
    </location>
</feature>
<reference evidence="3" key="1">
    <citation type="submission" date="2011-06" db="EMBL/GenBank/DDBJ databases">
        <title>The complete genome of chromosome of Runella slithyformis DSM 19594.</title>
        <authorList>
            <consortium name="US DOE Joint Genome Institute (JGI-PGF)"/>
            <person name="Lucas S."/>
            <person name="Han J."/>
            <person name="Lapidus A."/>
            <person name="Bruce D."/>
            <person name="Goodwin L."/>
            <person name="Pitluck S."/>
            <person name="Peters L."/>
            <person name="Kyrpides N."/>
            <person name="Mavromatis K."/>
            <person name="Ivanova N."/>
            <person name="Ovchinnikova G."/>
            <person name="Zhang X."/>
            <person name="Misra M."/>
            <person name="Detter J.C."/>
            <person name="Tapia R."/>
            <person name="Han C."/>
            <person name="Land M."/>
            <person name="Hauser L."/>
            <person name="Markowitz V."/>
            <person name="Cheng J.-F."/>
            <person name="Hugenholtz P."/>
            <person name="Woyke T."/>
            <person name="Wu D."/>
            <person name="Tindall B."/>
            <person name="Faehrich R."/>
            <person name="Brambilla E."/>
            <person name="Klenk H.-P."/>
            <person name="Eisen J.A."/>
        </authorList>
    </citation>
    <scope>NUCLEOTIDE SEQUENCE [LARGE SCALE GENOMIC DNA]</scope>
    <source>
        <strain evidence="3">ATCC 29530 / DSM 19594 / LMG 11500 / NCIMB 11436 / LSU 4</strain>
    </source>
</reference>
<protein>
    <recommendedName>
        <fullName evidence="4">Phage portal protein</fullName>
    </recommendedName>
</protein>